<evidence type="ECO:0000313" key="4">
    <source>
        <dbReference type="EMBL" id="KAG7367122.1"/>
    </source>
</evidence>
<comment type="caution">
    <text evidence="4">The sequence shown here is derived from an EMBL/GenBank/DDBJ whole genome shotgun (WGS) entry which is preliminary data.</text>
</comment>
<dbReference type="Proteomes" id="UP000693970">
    <property type="component" value="Unassembled WGS sequence"/>
</dbReference>
<feature type="region of interest" description="Disordered" evidence="1">
    <location>
        <begin position="337"/>
        <end position="466"/>
    </location>
</feature>
<evidence type="ECO:0000313" key="3">
    <source>
        <dbReference type="EMBL" id="KAG7338618.1"/>
    </source>
</evidence>
<gene>
    <name evidence="3" type="ORF">IV203_004873</name>
    <name evidence="4" type="ORF">IV203_029792</name>
</gene>
<evidence type="ECO:0000313" key="5">
    <source>
        <dbReference type="Proteomes" id="UP000693970"/>
    </source>
</evidence>
<organism evidence="4 5">
    <name type="scientific">Nitzschia inconspicua</name>
    <dbReference type="NCBI Taxonomy" id="303405"/>
    <lineage>
        <taxon>Eukaryota</taxon>
        <taxon>Sar</taxon>
        <taxon>Stramenopiles</taxon>
        <taxon>Ochrophyta</taxon>
        <taxon>Bacillariophyta</taxon>
        <taxon>Bacillariophyceae</taxon>
        <taxon>Bacillariophycidae</taxon>
        <taxon>Bacillariales</taxon>
        <taxon>Bacillariaceae</taxon>
        <taxon>Nitzschia</taxon>
    </lineage>
</organism>
<evidence type="ECO:0000256" key="1">
    <source>
        <dbReference type="SAM" id="MobiDB-lite"/>
    </source>
</evidence>
<reference evidence="4" key="2">
    <citation type="submission" date="2021-04" db="EMBL/GenBank/DDBJ databases">
        <authorList>
            <person name="Podell S."/>
        </authorList>
    </citation>
    <scope>NUCLEOTIDE SEQUENCE</scope>
    <source>
        <strain evidence="4">Hildebrandi</strain>
    </source>
</reference>
<feature type="compositionally biased region" description="Low complexity" evidence="1">
    <location>
        <begin position="399"/>
        <end position="409"/>
    </location>
</feature>
<accession>A0A9K3Q0P2</accession>
<feature type="signal peptide" evidence="2">
    <location>
        <begin position="1"/>
        <end position="20"/>
    </location>
</feature>
<keyword evidence="5" id="KW-1185">Reference proteome</keyword>
<dbReference type="OrthoDB" id="48952at2759"/>
<reference evidence="4" key="1">
    <citation type="journal article" date="2021" name="Sci. Rep.">
        <title>Diploid genomic architecture of Nitzschia inconspicua, an elite biomass production diatom.</title>
        <authorList>
            <person name="Oliver A."/>
            <person name="Podell S."/>
            <person name="Pinowska A."/>
            <person name="Traller J.C."/>
            <person name="Smith S.R."/>
            <person name="McClure R."/>
            <person name="Beliaev A."/>
            <person name="Bohutskyi P."/>
            <person name="Hill E.A."/>
            <person name="Rabines A."/>
            <person name="Zheng H."/>
            <person name="Allen L.Z."/>
            <person name="Kuo A."/>
            <person name="Grigoriev I.V."/>
            <person name="Allen A.E."/>
            <person name="Hazlebeck D."/>
            <person name="Allen E.E."/>
        </authorList>
    </citation>
    <scope>NUCLEOTIDE SEQUENCE</scope>
    <source>
        <strain evidence="4">Hildebrandi</strain>
    </source>
</reference>
<dbReference type="AlphaFoldDB" id="A0A9K3Q0P2"/>
<dbReference type="EMBL" id="JAGRRH010000007">
    <property type="protein sequence ID" value="KAG7367122.1"/>
    <property type="molecule type" value="Genomic_DNA"/>
</dbReference>
<proteinExistence type="predicted"/>
<feature type="chain" id="PRO_5039883035" evidence="2">
    <location>
        <begin position="21"/>
        <end position="871"/>
    </location>
</feature>
<keyword evidence="2" id="KW-0732">Signal</keyword>
<sequence length="871" mass="95489">MNNIVLSSMLLVWWVHTASAFQFAPITSLTRQQYLHSYSPPPIDVLPERCSGYPLTICSGQKSSNADNKDVCDDDDDDDGMPKPRNSRIRRAFRKIRSRLRKPMLAVTPVVMAWSTFMTIAPQRANAGAPVMAMPKTKAQDPVQNAFDIHDQKMMKEAQAELSAFQAKAREVEREKGPEARQQFEKEYKEAQNEKAAAWTKGLVQLKRDLLDQGIDPDLDIEGRRQVILYEKGVDLGTVGGTAFYVEKTYEAKSPEKSFAFKKKANREMIKCMVQDLKNRDIDPLEYFSKNREKTQLILDLPAAKAQALAAQYQTNLDLYGQVSVPKDGEVSAKEMMAKKGKDKGSNSKDEQKRLKAEAKAKAAAEKAEAKARAQQEKERIKEEKRAANEAAKKEQDAAKAASAAAIAAIPPSSDTEVGAAAPPSEGDEYYGGVELDDENDDGTGGGSAVAEKDSSSQTLKTAKSGGIQIIPASGAVVALAGGAYLVKTMRDRSAAEEAERQRQFKLLMGEVQKDVTKTEGGTSGNTLSDMMFDYENETEKDDAPELRSIDSAPKKKRRGLKSVFGKKKNDRETDIAILVSDDAKAPEFAKTLAKILTFGAPGRFPDVSALPGDAPLAEFELEQASAVLAKAQDEAGITKEESAEIFANVVNCMLIDIVDLASTSLKEKDNKATVDALGIVIEFMDLAAQLYLSIADGVTIVPVTYGGDIGKGKLEQMYSAYAVSGMTDFTSMDEKFEDKLILLRDVFQIPEAKADGLMTKAMQKNLMNMMKNPEQMEEMMKNMDLGDLAGMPGMDGEEPDQEQVKEMLLALKAMKESGSIPDSELENVKAQFKEAFGENIEELMKQADENKGDLADADKEMLDLMKSILS</sequence>
<dbReference type="EMBL" id="JAGRRH010000053">
    <property type="protein sequence ID" value="KAG7338618.1"/>
    <property type="molecule type" value="Genomic_DNA"/>
</dbReference>
<feature type="region of interest" description="Disordered" evidence="1">
    <location>
        <begin position="62"/>
        <end position="86"/>
    </location>
</feature>
<evidence type="ECO:0000256" key="2">
    <source>
        <dbReference type="SAM" id="SignalP"/>
    </source>
</evidence>
<name>A0A9K3Q0P2_9STRA</name>
<feature type="compositionally biased region" description="Basic and acidic residues" evidence="1">
    <location>
        <begin position="337"/>
        <end position="398"/>
    </location>
</feature>
<protein>
    <submittedName>
        <fullName evidence="4">Uncharacterized protein</fullName>
    </submittedName>
</protein>